<accession>A0A448X6F9</accession>
<dbReference type="EMBL" id="CAAALY010101319">
    <property type="protein sequence ID" value="VEL29225.1"/>
    <property type="molecule type" value="Genomic_DNA"/>
</dbReference>
<dbReference type="Proteomes" id="UP000784294">
    <property type="component" value="Unassembled WGS sequence"/>
</dbReference>
<gene>
    <name evidence="3" type="ORF">PXEA_LOCUS22665</name>
</gene>
<keyword evidence="2" id="KW-0812">Transmembrane</keyword>
<evidence type="ECO:0000313" key="4">
    <source>
        <dbReference type="Proteomes" id="UP000784294"/>
    </source>
</evidence>
<protein>
    <submittedName>
        <fullName evidence="3">Uncharacterized protein</fullName>
    </submittedName>
</protein>
<sequence length="300" mass="32618">MVIPGASWFHFSLIFYVLPCYLQITGACFILFYAVPSDTLLIDTAGPSAPITPCLFASSSLPGQPSGDSYLPTFSIVEDGLVVQMTPGQLHQLVDNLAAGLPYFLPDRTICTSKVTSLNCSEKPQSKLPTAMAAVETHVSGCSLNNEQLKGRLKSMANAASALRLGLRLPQPTVRPICSPPLDNSGQSPQSLHRPQSILSSSSHQPLPTGETTASLCRLRVVWLTGTDESEGETEVGPGWEEDFCNPGSPRPRCLVPQALMNFFVVFPKSLDNLFNQFYFKKISKRYELIASHKLPLAFA</sequence>
<dbReference type="AlphaFoldDB" id="A0A448X6F9"/>
<organism evidence="3 4">
    <name type="scientific">Protopolystoma xenopodis</name>
    <dbReference type="NCBI Taxonomy" id="117903"/>
    <lineage>
        <taxon>Eukaryota</taxon>
        <taxon>Metazoa</taxon>
        <taxon>Spiralia</taxon>
        <taxon>Lophotrochozoa</taxon>
        <taxon>Platyhelminthes</taxon>
        <taxon>Monogenea</taxon>
        <taxon>Polyopisthocotylea</taxon>
        <taxon>Polystomatidea</taxon>
        <taxon>Polystomatidae</taxon>
        <taxon>Protopolystoma</taxon>
    </lineage>
</organism>
<name>A0A448X6F9_9PLAT</name>
<evidence type="ECO:0000313" key="3">
    <source>
        <dbReference type="EMBL" id="VEL29225.1"/>
    </source>
</evidence>
<keyword evidence="4" id="KW-1185">Reference proteome</keyword>
<feature type="compositionally biased region" description="Polar residues" evidence="1">
    <location>
        <begin position="182"/>
        <end position="211"/>
    </location>
</feature>
<feature type="transmembrane region" description="Helical" evidence="2">
    <location>
        <begin position="13"/>
        <end position="35"/>
    </location>
</feature>
<reference evidence="3" key="1">
    <citation type="submission" date="2018-11" db="EMBL/GenBank/DDBJ databases">
        <authorList>
            <consortium name="Pathogen Informatics"/>
        </authorList>
    </citation>
    <scope>NUCLEOTIDE SEQUENCE</scope>
</reference>
<keyword evidence="2" id="KW-1133">Transmembrane helix</keyword>
<evidence type="ECO:0000256" key="1">
    <source>
        <dbReference type="SAM" id="MobiDB-lite"/>
    </source>
</evidence>
<keyword evidence="2" id="KW-0472">Membrane</keyword>
<comment type="caution">
    <text evidence="3">The sequence shown here is derived from an EMBL/GenBank/DDBJ whole genome shotgun (WGS) entry which is preliminary data.</text>
</comment>
<evidence type="ECO:0000256" key="2">
    <source>
        <dbReference type="SAM" id="Phobius"/>
    </source>
</evidence>
<proteinExistence type="predicted"/>
<feature type="region of interest" description="Disordered" evidence="1">
    <location>
        <begin position="176"/>
        <end position="211"/>
    </location>
</feature>